<evidence type="ECO:0000313" key="2">
    <source>
        <dbReference type="EMBL" id="EAY21272.1"/>
    </source>
</evidence>
<keyword evidence="3" id="KW-1185">Reference proteome</keyword>
<dbReference type="InParanoid" id="A2DE54"/>
<reference evidence="2" key="1">
    <citation type="submission" date="2006-10" db="EMBL/GenBank/DDBJ databases">
        <authorList>
            <person name="Amadeo P."/>
            <person name="Zhao Q."/>
            <person name="Wortman J."/>
            <person name="Fraser-Liggett C."/>
            <person name="Carlton J."/>
        </authorList>
    </citation>
    <scope>NUCLEOTIDE SEQUENCE</scope>
    <source>
        <strain evidence="2">G3</strain>
    </source>
</reference>
<dbReference type="Proteomes" id="UP000001542">
    <property type="component" value="Unassembled WGS sequence"/>
</dbReference>
<sequence length="424" mass="47607">MHINTSVYHLSGKNYENGAMLSLALTSVSRNILISHANFQKSFSSFFHASNSNFNLELTHSRFKKFLSSTIKVVSDKYALLDTRSRVVFTRKFDIFMNDCSFTECTAQGLGVDGHGGAICIFVPVEGLFDLNLERINFYKCYAKSSGGSLFTFTKLFKSVVVCFTESFAAKNTIAYVQSNQIIMNNSFCNNNKYIDQFNPSSTTFGFRGETITQQEMNMSQSVTDMGFSCFHLNGYNLFTSNYNIFHSCSSESAINSHSIGKPATLLQNTMFINDTYKSVFISTDVPISIQQTCFAITSNRIIASSDVALLSFRNCYFNGTENDWNLYLSGVQTESNIFGSNILDYTQISLYDAQAGCRDHEMNFKYKKDAEAAKDDVESPSFAKIVVKLLPTIIGLALIFVIVIMIMRKKKKILQKPPTIFSK</sequence>
<dbReference type="VEuPathDB" id="TrichDB:TVAG_166470"/>
<dbReference type="RefSeq" id="XP_001582258.1">
    <property type="nucleotide sequence ID" value="XM_001582208.1"/>
</dbReference>
<dbReference type="KEGG" id="tva:5466820"/>
<dbReference type="VEuPathDB" id="TrichDB:TVAGG3_0174570"/>
<accession>A2DE54</accession>
<dbReference type="AlphaFoldDB" id="A2DE54"/>
<proteinExistence type="predicted"/>
<protein>
    <submittedName>
        <fullName evidence="2">Uncharacterized protein</fullName>
    </submittedName>
</protein>
<organism evidence="2 3">
    <name type="scientific">Trichomonas vaginalis (strain ATCC PRA-98 / G3)</name>
    <dbReference type="NCBI Taxonomy" id="412133"/>
    <lineage>
        <taxon>Eukaryota</taxon>
        <taxon>Metamonada</taxon>
        <taxon>Parabasalia</taxon>
        <taxon>Trichomonadida</taxon>
        <taxon>Trichomonadidae</taxon>
        <taxon>Trichomonas</taxon>
    </lineage>
</organism>
<reference evidence="2" key="2">
    <citation type="journal article" date="2007" name="Science">
        <title>Draft genome sequence of the sexually transmitted pathogen Trichomonas vaginalis.</title>
        <authorList>
            <person name="Carlton J.M."/>
            <person name="Hirt R.P."/>
            <person name="Silva J.C."/>
            <person name="Delcher A.L."/>
            <person name="Schatz M."/>
            <person name="Zhao Q."/>
            <person name="Wortman J.R."/>
            <person name="Bidwell S.L."/>
            <person name="Alsmark U.C.M."/>
            <person name="Besteiro S."/>
            <person name="Sicheritz-Ponten T."/>
            <person name="Noel C.J."/>
            <person name="Dacks J.B."/>
            <person name="Foster P.G."/>
            <person name="Simillion C."/>
            <person name="Van de Peer Y."/>
            <person name="Miranda-Saavedra D."/>
            <person name="Barton G.J."/>
            <person name="Westrop G.D."/>
            <person name="Mueller S."/>
            <person name="Dessi D."/>
            <person name="Fiori P.L."/>
            <person name="Ren Q."/>
            <person name="Paulsen I."/>
            <person name="Zhang H."/>
            <person name="Bastida-Corcuera F.D."/>
            <person name="Simoes-Barbosa A."/>
            <person name="Brown M.T."/>
            <person name="Hayes R.D."/>
            <person name="Mukherjee M."/>
            <person name="Okumura C.Y."/>
            <person name="Schneider R."/>
            <person name="Smith A.J."/>
            <person name="Vanacova S."/>
            <person name="Villalvazo M."/>
            <person name="Haas B.J."/>
            <person name="Pertea M."/>
            <person name="Feldblyum T.V."/>
            <person name="Utterback T.R."/>
            <person name="Shu C.L."/>
            <person name="Osoegawa K."/>
            <person name="de Jong P.J."/>
            <person name="Hrdy I."/>
            <person name="Horvathova L."/>
            <person name="Zubacova Z."/>
            <person name="Dolezal P."/>
            <person name="Malik S.B."/>
            <person name="Logsdon J.M. Jr."/>
            <person name="Henze K."/>
            <person name="Gupta A."/>
            <person name="Wang C.C."/>
            <person name="Dunne R.L."/>
            <person name="Upcroft J.A."/>
            <person name="Upcroft P."/>
            <person name="White O."/>
            <person name="Salzberg S.L."/>
            <person name="Tang P."/>
            <person name="Chiu C.-H."/>
            <person name="Lee Y.-S."/>
            <person name="Embley T.M."/>
            <person name="Coombs G.H."/>
            <person name="Mottram J.C."/>
            <person name="Tachezy J."/>
            <person name="Fraser-Liggett C.M."/>
            <person name="Johnson P.J."/>
        </authorList>
    </citation>
    <scope>NUCLEOTIDE SEQUENCE [LARGE SCALE GENOMIC DNA]</scope>
    <source>
        <strain evidence="2">G3</strain>
    </source>
</reference>
<evidence type="ECO:0000313" key="3">
    <source>
        <dbReference type="Proteomes" id="UP000001542"/>
    </source>
</evidence>
<dbReference type="EMBL" id="DS113191">
    <property type="protein sequence ID" value="EAY21272.1"/>
    <property type="molecule type" value="Genomic_DNA"/>
</dbReference>
<keyword evidence="1" id="KW-0812">Transmembrane</keyword>
<evidence type="ECO:0000256" key="1">
    <source>
        <dbReference type="SAM" id="Phobius"/>
    </source>
</evidence>
<name>A2DE54_TRIV3</name>
<keyword evidence="1" id="KW-1133">Transmembrane helix</keyword>
<gene>
    <name evidence="2" type="ORF">TVAG_166470</name>
</gene>
<keyword evidence="1" id="KW-0472">Membrane</keyword>
<feature type="transmembrane region" description="Helical" evidence="1">
    <location>
        <begin position="390"/>
        <end position="408"/>
    </location>
</feature>
<dbReference type="SMR" id="A2DE54"/>